<feature type="transmembrane region" description="Helical" evidence="1">
    <location>
        <begin position="88"/>
        <end position="109"/>
    </location>
</feature>
<dbReference type="Proteomes" id="UP001596405">
    <property type="component" value="Unassembled WGS sequence"/>
</dbReference>
<feature type="transmembrane region" description="Helical" evidence="1">
    <location>
        <begin position="61"/>
        <end position="82"/>
    </location>
</feature>
<organism evidence="2 3">
    <name type="scientific">Rufibacter roseus</name>
    <dbReference type="NCBI Taxonomy" id="1567108"/>
    <lineage>
        <taxon>Bacteria</taxon>
        <taxon>Pseudomonadati</taxon>
        <taxon>Bacteroidota</taxon>
        <taxon>Cytophagia</taxon>
        <taxon>Cytophagales</taxon>
        <taxon>Hymenobacteraceae</taxon>
        <taxon>Rufibacter</taxon>
    </lineage>
</organism>
<dbReference type="EMBL" id="JBHSYQ010000003">
    <property type="protein sequence ID" value="MFC6997909.1"/>
    <property type="molecule type" value="Genomic_DNA"/>
</dbReference>
<keyword evidence="1" id="KW-1133">Transmembrane helix</keyword>
<sequence length="131" mass="15038">MAAAWEHLKAGLALKCPRCHQGEMFSHAAYNLRKFDQMPEQCSVCGFRYEIELGFYWGAMYMSYGLSVLIVVIVGLSLYHFAGDPPTWVYLTVVASIVVLFTSVLFRYARVMMLYFFGSVRYDAKYQQGNK</sequence>
<protein>
    <submittedName>
        <fullName evidence="2">DUF983 domain-containing protein</fullName>
    </submittedName>
</protein>
<gene>
    <name evidence="2" type="ORF">ACFQHR_09735</name>
</gene>
<accession>A0ABW2DJB1</accession>
<proteinExistence type="predicted"/>
<keyword evidence="3" id="KW-1185">Reference proteome</keyword>
<evidence type="ECO:0000313" key="2">
    <source>
        <dbReference type="EMBL" id="MFC6997909.1"/>
    </source>
</evidence>
<keyword evidence="1" id="KW-0812">Transmembrane</keyword>
<name>A0ABW2DJB1_9BACT</name>
<evidence type="ECO:0000256" key="1">
    <source>
        <dbReference type="SAM" id="Phobius"/>
    </source>
</evidence>
<dbReference type="InterPro" id="IPR009325">
    <property type="entry name" value="DUF983"/>
</dbReference>
<dbReference type="RefSeq" id="WP_066625029.1">
    <property type="nucleotide sequence ID" value="NZ_LRML01000018.1"/>
</dbReference>
<reference evidence="3" key="1">
    <citation type="journal article" date="2019" name="Int. J. Syst. Evol. Microbiol.">
        <title>The Global Catalogue of Microorganisms (GCM) 10K type strain sequencing project: providing services to taxonomists for standard genome sequencing and annotation.</title>
        <authorList>
            <consortium name="The Broad Institute Genomics Platform"/>
            <consortium name="The Broad Institute Genome Sequencing Center for Infectious Disease"/>
            <person name="Wu L."/>
            <person name="Ma J."/>
        </authorList>
    </citation>
    <scope>NUCLEOTIDE SEQUENCE [LARGE SCALE GENOMIC DNA]</scope>
    <source>
        <strain evidence="3">CGMCC 4.7393</strain>
    </source>
</reference>
<evidence type="ECO:0000313" key="3">
    <source>
        <dbReference type="Proteomes" id="UP001596405"/>
    </source>
</evidence>
<dbReference type="Pfam" id="PF06170">
    <property type="entry name" value="DUF983"/>
    <property type="match status" value="1"/>
</dbReference>
<keyword evidence="1" id="KW-0472">Membrane</keyword>
<comment type="caution">
    <text evidence="2">The sequence shown here is derived from an EMBL/GenBank/DDBJ whole genome shotgun (WGS) entry which is preliminary data.</text>
</comment>